<gene>
    <name evidence="2" type="ORF">H7U22_00010</name>
</gene>
<name>A0ABR7KLB4_9SPHI</name>
<feature type="signal peptide" evidence="1">
    <location>
        <begin position="1"/>
        <end position="19"/>
    </location>
</feature>
<keyword evidence="1" id="KW-0732">Signal</keyword>
<organism evidence="2 3">
    <name type="scientific">Pedobacter fastidiosus</name>
    <dbReference type="NCBI Taxonomy" id="2765361"/>
    <lineage>
        <taxon>Bacteria</taxon>
        <taxon>Pseudomonadati</taxon>
        <taxon>Bacteroidota</taxon>
        <taxon>Sphingobacteriia</taxon>
        <taxon>Sphingobacteriales</taxon>
        <taxon>Sphingobacteriaceae</taxon>
        <taxon>Pedobacter</taxon>
    </lineage>
</organism>
<accession>A0ABR7KLB4</accession>
<evidence type="ECO:0000313" key="2">
    <source>
        <dbReference type="EMBL" id="MBC6108793.1"/>
    </source>
</evidence>
<evidence type="ECO:0000313" key="3">
    <source>
        <dbReference type="Proteomes" id="UP000652755"/>
    </source>
</evidence>
<dbReference type="RefSeq" id="WP_187069294.1">
    <property type="nucleotide sequence ID" value="NZ_JACRYL010000001.1"/>
</dbReference>
<feature type="chain" id="PRO_5045714801" description="TonB-dependent receptor" evidence="1">
    <location>
        <begin position="20"/>
        <end position="895"/>
    </location>
</feature>
<reference evidence="2 3" key="1">
    <citation type="submission" date="2020-08" db="EMBL/GenBank/DDBJ databases">
        <authorList>
            <person name="Sun Q."/>
            <person name="Inoue M."/>
        </authorList>
    </citation>
    <scope>NUCLEOTIDE SEQUENCE [LARGE SCALE GENOMIC DNA]</scope>
    <source>
        <strain evidence="2 3">CCM 8938</strain>
    </source>
</reference>
<evidence type="ECO:0008006" key="4">
    <source>
        <dbReference type="Google" id="ProtNLM"/>
    </source>
</evidence>
<comment type="caution">
    <text evidence="2">The sequence shown here is derived from an EMBL/GenBank/DDBJ whole genome shotgun (WGS) entry which is preliminary data.</text>
</comment>
<proteinExistence type="predicted"/>
<dbReference type="EMBL" id="JACRYL010000001">
    <property type="protein sequence ID" value="MBC6108793.1"/>
    <property type="molecule type" value="Genomic_DNA"/>
</dbReference>
<evidence type="ECO:0000256" key="1">
    <source>
        <dbReference type="SAM" id="SignalP"/>
    </source>
</evidence>
<keyword evidence="3" id="KW-1185">Reference proteome</keyword>
<sequence>MKLAFLFFFLFISPFTIQAQEINLNSIIIDEFGIPINDCSITIKGNKSKLIYSYFVLAGKNTFNRNFVINKDDDSLKIGINHITYTDTTIAIAVKNQKQNLVVKLHVKSNFLKDVNIKGPPIWKRGDTTNFRADAFKEGDEKKLKDVLEKIPGFEISEEGKLTYNRKPINKIRVDNEDLFSDKVKLLLNSFPSHVIDLVQVQENQSENKLLSGISGNETFLNLTLKKGTIKAGFGDFEMGFGTKKRYLASPVLFSISNKIKAGYVGNINSLGDGVDWKLDSEIKNEHEQLGGQLLMTNYPLSLINNVLNRYYIRNNLFDNRIDINAPISKKTHSKTEVSYISDHQQQSTITSTNYYNGQSFLNREENNLGTYKPRLLNIKQTVNYDIDTASNLKTVIGWFSDHTHGNQQSNYLQSGSLSVLENGLINNWDSFSLESEYTHRTNASSANLTSIKFNTQKIDQSAEALSLQWPAIFNSPNSDYVLLNQHLDDRLSTFLISHKRFISTKKQRIEWNISYQISEMKLDGSTNFTDLSDNLTPISPVDFGRGHSYLQNKIVTSVDGRLIRKKDFSVSYKIEAGLNRSVLKEAQTYESFIIPLINTSLIYVHKIHTKASGFLTISYNQNAYDITKLSRIYQPKSIESYSRNATVDNGVKQISFSYNLNFIWPDVSNNSNLYFFYNYNLNNPVHINQYQNFLNFSTDSLANAGAGNFYVGTNHRFVSLFLNALIELKASAGRSTYLLLNNGGIYKTVNSTSALEIFLKRNWSKKYYITLNASYFNSLNKQPDFLLNNEIQSKSADLVTGFKQRLSIIKQTNFILDTRFVYNNLYTTYKANFLFVDAEVNFKLKNTPLFFTLRGENLANVKSYSAVYNLGDGQRISNIPLIGRNVFASVRYEL</sequence>
<dbReference type="Proteomes" id="UP000652755">
    <property type="component" value="Unassembled WGS sequence"/>
</dbReference>
<protein>
    <recommendedName>
        <fullName evidence="4">TonB-dependent receptor</fullName>
    </recommendedName>
</protein>